<dbReference type="EMBL" id="QLTA01000017">
    <property type="protein sequence ID" value="RAR82587.1"/>
    <property type="molecule type" value="Genomic_DNA"/>
</dbReference>
<evidence type="ECO:0000256" key="4">
    <source>
        <dbReference type="ARBA" id="ARBA00022692"/>
    </source>
</evidence>
<dbReference type="InterPro" id="IPR025966">
    <property type="entry name" value="OppC_N"/>
</dbReference>
<evidence type="ECO:0000256" key="6">
    <source>
        <dbReference type="ARBA" id="ARBA00023136"/>
    </source>
</evidence>
<dbReference type="PANTHER" id="PTHR43386:SF26">
    <property type="entry name" value="ABC TRANSPORTER PERMEASE PROTEIN"/>
    <property type="match status" value="1"/>
</dbReference>
<keyword evidence="10" id="KW-1185">Reference proteome</keyword>
<dbReference type="GO" id="GO:0005886">
    <property type="term" value="C:plasma membrane"/>
    <property type="evidence" value="ECO:0007669"/>
    <property type="project" value="UniProtKB-SubCell"/>
</dbReference>
<feature type="transmembrane region" description="Helical" evidence="7">
    <location>
        <begin position="265"/>
        <end position="286"/>
    </location>
</feature>
<keyword evidence="4 7" id="KW-0812">Transmembrane</keyword>
<dbReference type="SUPFAM" id="SSF161098">
    <property type="entry name" value="MetI-like"/>
    <property type="match status" value="1"/>
</dbReference>
<proteinExistence type="inferred from homology"/>
<dbReference type="InterPro" id="IPR050366">
    <property type="entry name" value="BP-dependent_transpt_permease"/>
</dbReference>
<feature type="transmembrane region" description="Helical" evidence="7">
    <location>
        <begin position="25"/>
        <end position="46"/>
    </location>
</feature>
<comment type="subcellular location">
    <subcellularLocation>
        <location evidence="1 7">Cell membrane</location>
        <topology evidence="1 7">Multi-pass membrane protein</topology>
    </subcellularLocation>
</comment>
<keyword evidence="5 7" id="KW-1133">Transmembrane helix</keyword>
<evidence type="ECO:0000259" key="8">
    <source>
        <dbReference type="PROSITE" id="PS50928"/>
    </source>
</evidence>
<reference evidence="9 10" key="1">
    <citation type="submission" date="2018-06" db="EMBL/GenBank/DDBJ databases">
        <title>Genomic Encyclopedia of Archaeal and Bacterial Type Strains, Phase II (KMG-II): from individual species to whole genera.</title>
        <authorList>
            <person name="Goeker M."/>
        </authorList>
    </citation>
    <scope>NUCLEOTIDE SEQUENCE [LARGE SCALE GENOMIC DNA]</scope>
    <source>
        <strain evidence="9 10">CFPB 3232</strain>
    </source>
</reference>
<dbReference type="InterPro" id="IPR035906">
    <property type="entry name" value="MetI-like_sf"/>
</dbReference>
<dbReference type="AlphaFoldDB" id="A0A328ZIH2"/>
<comment type="similarity">
    <text evidence="7">Belongs to the binding-protein-dependent transport system permease family.</text>
</comment>
<keyword evidence="3" id="KW-1003">Cell membrane</keyword>
<evidence type="ECO:0000313" key="10">
    <source>
        <dbReference type="Proteomes" id="UP000248856"/>
    </source>
</evidence>
<dbReference type="Proteomes" id="UP000248856">
    <property type="component" value="Unassembled WGS sequence"/>
</dbReference>
<dbReference type="CDD" id="cd06261">
    <property type="entry name" value="TM_PBP2"/>
    <property type="match status" value="1"/>
</dbReference>
<feature type="domain" description="ABC transmembrane type-1" evidence="8">
    <location>
        <begin position="96"/>
        <end position="286"/>
    </location>
</feature>
<feature type="transmembrane region" description="Helical" evidence="7">
    <location>
        <begin position="135"/>
        <end position="156"/>
    </location>
</feature>
<evidence type="ECO:0000256" key="2">
    <source>
        <dbReference type="ARBA" id="ARBA00022448"/>
    </source>
</evidence>
<comment type="caution">
    <text evidence="9">The sequence shown here is derived from an EMBL/GenBank/DDBJ whole genome shotgun (WGS) entry which is preliminary data.</text>
</comment>
<accession>A0A328ZIH2</accession>
<dbReference type="PROSITE" id="PS50928">
    <property type="entry name" value="ABC_TM1"/>
    <property type="match status" value="1"/>
</dbReference>
<dbReference type="InterPro" id="IPR000515">
    <property type="entry name" value="MetI-like"/>
</dbReference>
<dbReference type="Pfam" id="PF00528">
    <property type="entry name" value="BPD_transp_1"/>
    <property type="match status" value="1"/>
</dbReference>
<dbReference type="GO" id="GO:0055085">
    <property type="term" value="P:transmembrane transport"/>
    <property type="evidence" value="ECO:0007669"/>
    <property type="project" value="InterPro"/>
</dbReference>
<dbReference type="PANTHER" id="PTHR43386">
    <property type="entry name" value="OLIGOPEPTIDE TRANSPORT SYSTEM PERMEASE PROTEIN APPC"/>
    <property type="match status" value="1"/>
</dbReference>
<evidence type="ECO:0000256" key="7">
    <source>
        <dbReference type="RuleBase" id="RU363032"/>
    </source>
</evidence>
<evidence type="ECO:0000256" key="1">
    <source>
        <dbReference type="ARBA" id="ARBA00004651"/>
    </source>
</evidence>
<dbReference type="RefSeq" id="WP_111877256.1">
    <property type="nucleotide sequence ID" value="NZ_CBCSGC010000020.1"/>
</dbReference>
<evidence type="ECO:0000313" key="9">
    <source>
        <dbReference type="EMBL" id="RAR82587.1"/>
    </source>
</evidence>
<evidence type="ECO:0000256" key="3">
    <source>
        <dbReference type="ARBA" id="ARBA00022475"/>
    </source>
</evidence>
<protein>
    <submittedName>
        <fullName evidence="9">Peptide/nickel transport system permease protein</fullName>
    </submittedName>
</protein>
<dbReference type="Gene3D" id="1.10.3720.10">
    <property type="entry name" value="MetI-like"/>
    <property type="match status" value="1"/>
</dbReference>
<feature type="transmembrane region" description="Helical" evidence="7">
    <location>
        <begin position="98"/>
        <end position="123"/>
    </location>
</feature>
<name>A0A328ZIH2_9BURK</name>
<keyword evidence="6 7" id="KW-0472">Membrane</keyword>
<gene>
    <name evidence="9" type="ORF">AX018_101739</name>
</gene>
<organism evidence="9 10">
    <name type="scientific">Paracidovorax anthurii</name>
    <dbReference type="NCBI Taxonomy" id="78229"/>
    <lineage>
        <taxon>Bacteria</taxon>
        <taxon>Pseudomonadati</taxon>
        <taxon>Pseudomonadota</taxon>
        <taxon>Betaproteobacteria</taxon>
        <taxon>Burkholderiales</taxon>
        <taxon>Comamonadaceae</taxon>
        <taxon>Paracidovorax</taxon>
    </lineage>
</organism>
<dbReference type="Pfam" id="PF12911">
    <property type="entry name" value="OppC_N"/>
    <property type="match status" value="1"/>
</dbReference>
<dbReference type="OrthoDB" id="9783218at2"/>
<evidence type="ECO:0000256" key="5">
    <source>
        <dbReference type="ARBA" id="ARBA00022989"/>
    </source>
</evidence>
<sequence>MSAARTFDERSLWWRVGADFLQSRVALAGLAVLVLLALAALCAPWITPQNPYDLTQLDVLDARLKPGSLNGEGTHTYWLGTDGQGRDLYSAILYGLRISLLVGVGSAVVAAVLGTLVGLVAAYAGGRVDALLMRLVDLLLSFPTILMALMILAYMGKGIGNVVLTLVLLEWAYYARTARGQALVEARREYVEAARGQGIPPWRILTGHILPNCLPPLLVIGALQVARAITLEATLSFLGLGVPITEPSLGLLISNGYQYLLSNEYWISFFPGLALLATIVAINLVGDQLRDVLNPRLQK</sequence>
<keyword evidence="2 7" id="KW-0813">Transport</keyword>